<feature type="chain" id="PRO_5016386218" description="Heme-binding protein" evidence="1">
    <location>
        <begin position="24"/>
        <end position="172"/>
    </location>
</feature>
<dbReference type="InterPro" id="IPR038084">
    <property type="entry name" value="PduO/GlcC-like_sf"/>
</dbReference>
<reference evidence="2 3" key="1">
    <citation type="submission" date="2017-07" db="EMBL/GenBank/DDBJ databases">
        <title>Draft Genome Sequences of Select Purple Nonsulfur Bacteria.</title>
        <authorList>
            <person name="Lasarre B."/>
            <person name="Mckinlay J.B."/>
        </authorList>
    </citation>
    <scope>NUCLEOTIDE SEQUENCE [LARGE SCALE GENOMIC DNA]</scope>
    <source>
        <strain evidence="2 3">DSM 11290</strain>
    </source>
</reference>
<dbReference type="SUPFAM" id="SSF143744">
    <property type="entry name" value="GlcG-like"/>
    <property type="match status" value="1"/>
</dbReference>
<evidence type="ECO:0000313" key="2">
    <source>
        <dbReference type="EMBL" id="RAI29814.1"/>
    </source>
</evidence>
<dbReference type="OrthoDB" id="5786851at2"/>
<dbReference type="RefSeq" id="WP_111432605.1">
    <property type="nucleotide sequence ID" value="NZ_JACIGG010000006.1"/>
</dbReference>
<dbReference type="PANTHER" id="PTHR34309:SF10">
    <property type="entry name" value="SLR1406 PROTEIN"/>
    <property type="match status" value="1"/>
</dbReference>
<proteinExistence type="predicted"/>
<dbReference type="Pfam" id="PF03928">
    <property type="entry name" value="HbpS-like"/>
    <property type="match status" value="1"/>
</dbReference>
<keyword evidence="1" id="KW-0732">Signal</keyword>
<evidence type="ECO:0000256" key="1">
    <source>
        <dbReference type="SAM" id="SignalP"/>
    </source>
</evidence>
<organism evidence="2 3">
    <name type="scientific">Rhodobium orientis</name>
    <dbReference type="NCBI Taxonomy" id="34017"/>
    <lineage>
        <taxon>Bacteria</taxon>
        <taxon>Pseudomonadati</taxon>
        <taxon>Pseudomonadota</taxon>
        <taxon>Alphaproteobacteria</taxon>
        <taxon>Hyphomicrobiales</taxon>
        <taxon>Rhodobiaceae</taxon>
        <taxon>Rhodobium</taxon>
    </lineage>
</organism>
<feature type="signal peptide" evidence="1">
    <location>
        <begin position="1"/>
        <end position="23"/>
    </location>
</feature>
<protein>
    <recommendedName>
        <fullName evidence="4">Heme-binding protein</fullName>
    </recommendedName>
</protein>
<dbReference type="Proteomes" id="UP000249299">
    <property type="component" value="Unassembled WGS sequence"/>
</dbReference>
<evidence type="ECO:0000313" key="3">
    <source>
        <dbReference type="Proteomes" id="UP000249299"/>
    </source>
</evidence>
<dbReference type="Gene3D" id="3.30.450.150">
    <property type="entry name" value="Haem-degrading domain"/>
    <property type="match status" value="1"/>
</dbReference>
<dbReference type="EMBL" id="NPEV01000002">
    <property type="protein sequence ID" value="RAI29814.1"/>
    <property type="molecule type" value="Genomic_DNA"/>
</dbReference>
<evidence type="ECO:0008006" key="4">
    <source>
        <dbReference type="Google" id="ProtNLM"/>
    </source>
</evidence>
<dbReference type="PANTHER" id="PTHR34309">
    <property type="entry name" value="SLR1406 PROTEIN"/>
    <property type="match status" value="1"/>
</dbReference>
<name>A0A327JW77_9HYPH</name>
<sequence>MNRFIAAATAALVAAGVALPATAQDNAGDEATVSHKSLTLETALDLAEAALAHCREAGYQVAVSVVDRGGNQQVSLRDRFAGPHTPDTSFRKAWTAVSFRTDTLELAKTTESGTSWAVRNVTMALPLGGGVMIRDGDGSMLGAVGVSGAPNGEADEGCGKAGIAAIADRIAF</sequence>
<dbReference type="InterPro" id="IPR005624">
    <property type="entry name" value="PduO/GlcC-like"/>
</dbReference>
<keyword evidence="3" id="KW-1185">Reference proteome</keyword>
<gene>
    <name evidence="2" type="ORF">CH339_02005</name>
</gene>
<dbReference type="InterPro" id="IPR052517">
    <property type="entry name" value="GlcG_carb_metab_protein"/>
</dbReference>
<accession>A0A327JW77</accession>
<comment type="caution">
    <text evidence="2">The sequence shown here is derived from an EMBL/GenBank/DDBJ whole genome shotgun (WGS) entry which is preliminary data.</text>
</comment>
<dbReference type="AlphaFoldDB" id="A0A327JW77"/>